<dbReference type="RefSeq" id="WP_108778212.1">
    <property type="nucleotide sequence ID" value="NZ_CP029186.1"/>
</dbReference>
<dbReference type="Proteomes" id="UP000244929">
    <property type="component" value="Chromosome"/>
</dbReference>
<keyword evidence="3" id="KW-0808">Transferase</keyword>
<sequence>MFAQFLDEKVRQFIKDNTGSPVEKLALQKNPFPHIPWAETLNQIAAREKAKDKLPTWFAAEGIVYPSKISVEQTSSETAAQYKSGLVDGETLIDLTGGFGIDDYYFSKKIGHVTHCEINLELSAIAKHNFEILGAANIECLPGNSLDVLELLARQWDWLYIDPSRRSDAKGKVFLLKDCVPNVPELLDTYFKYTNTILIKTAPLLDITAGLGELHSVKAIHIVAVNNEVKELLWILEKGFTGTPMLYAVNIGKDSHEVFETPYDGIEEAFYELPQKYLYEPNSAIMKSGAFDALSRHYNIAKLHRHSQLYTSDELIDFAGRRFKIDEIIPFQKAAMKQLEGKKMNITVRNFPVSVEELRKKWKIKDGGDVYAFFTTNKKEEKIVLVCSKA</sequence>
<dbReference type="KEGG" id="falb:HYN59_10470"/>
<dbReference type="AlphaFoldDB" id="A0A2S1QYN0"/>
<dbReference type="Pfam" id="PF22013">
    <property type="entry name" value="PG_1098_Fer"/>
    <property type="match status" value="1"/>
</dbReference>
<evidence type="ECO:0000259" key="2">
    <source>
        <dbReference type="Pfam" id="PF22013"/>
    </source>
</evidence>
<dbReference type="OrthoDB" id="1000417at2"/>
<accession>A0A2S1QYN0</accession>
<dbReference type="InterPro" id="IPR041497">
    <property type="entry name" value="Thump-like"/>
</dbReference>
<keyword evidence="4" id="KW-1185">Reference proteome</keyword>
<name>A0A2S1QYN0_9FLAO</name>
<evidence type="ECO:0000259" key="1">
    <source>
        <dbReference type="Pfam" id="PF18096"/>
    </source>
</evidence>
<feature type="domain" description="THUMP-like" evidence="1">
    <location>
        <begin position="320"/>
        <end position="389"/>
    </location>
</feature>
<dbReference type="InterPro" id="IPR054168">
    <property type="entry name" value="PG_1098_Fer"/>
</dbReference>
<keyword evidence="3" id="KW-0489">Methyltransferase</keyword>
<evidence type="ECO:0000313" key="4">
    <source>
        <dbReference type="Proteomes" id="UP000244929"/>
    </source>
</evidence>
<protein>
    <submittedName>
        <fullName evidence="3">SAM-dependent methyltransferase</fullName>
    </submittedName>
</protein>
<dbReference type="GO" id="GO:0032259">
    <property type="term" value="P:methylation"/>
    <property type="evidence" value="ECO:0007669"/>
    <property type="project" value="UniProtKB-KW"/>
</dbReference>
<dbReference type="InterPro" id="IPR029063">
    <property type="entry name" value="SAM-dependent_MTases_sf"/>
</dbReference>
<dbReference type="SUPFAM" id="SSF53335">
    <property type="entry name" value="S-adenosyl-L-methionine-dependent methyltransferases"/>
    <property type="match status" value="1"/>
</dbReference>
<evidence type="ECO:0000313" key="3">
    <source>
        <dbReference type="EMBL" id="AWH85510.1"/>
    </source>
</evidence>
<proteinExistence type="predicted"/>
<dbReference type="Gene3D" id="3.40.50.150">
    <property type="entry name" value="Vaccinia Virus protein VP39"/>
    <property type="match status" value="1"/>
</dbReference>
<dbReference type="Pfam" id="PF18096">
    <property type="entry name" value="Thump_like"/>
    <property type="match status" value="1"/>
</dbReference>
<reference evidence="3 4" key="1">
    <citation type="submission" date="2018-04" db="EMBL/GenBank/DDBJ databases">
        <title>Genome sequencing of Flavobacterium sp. HYN0059.</title>
        <authorList>
            <person name="Yi H."/>
            <person name="Baek C."/>
        </authorList>
    </citation>
    <scope>NUCLEOTIDE SEQUENCE [LARGE SCALE GENOMIC DNA]</scope>
    <source>
        <strain evidence="3 4">HYN0059</strain>
    </source>
</reference>
<feature type="domain" description="PG-1098 ferredoxin-like" evidence="2">
    <location>
        <begin position="277"/>
        <end position="318"/>
    </location>
</feature>
<dbReference type="Gene3D" id="1.10.10.1110">
    <property type="entry name" value="Methyltransferase PG1098, N-terminal domain"/>
    <property type="match status" value="1"/>
</dbReference>
<dbReference type="GO" id="GO:0008168">
    <property type="term" value="F:methyltransferase activity"/>
    <property type="evidence" value="ECO:0007669"/>
    <property type="project" value="UniProtKB-KW"/>
</dbReference>
<dbReference type="EMBL" id="CP029186">
    <property type="protein sequence ID" value="AWH85510.1"/>
    <property type="molecule type" value="Genomic_DNA"/>
</dbReference>
<gene>
    <name evidence="3" type="ORF">HYN59_10470</name>
</gene>
<organism evidence="3 4">
    <name type="scientific">Flavobacterium album</name>
    <dbReference type="NCBI Taxonomy" id="2175091"/>
    <lineage>
        <taxon>Bacteria</taxon>
        <taxon>Pseudomonadati</taxon>
        <taxon>Bacteroidota</taxon>
        <taxon>Flavobacteriia</taxon>
        <taxon>Flavobacteriales</taxon>
        <taxon>Flavobacteriaceae</taxon>
        <taxon>Flavobacterium</taxon>
    </lineage>
</organism>